<dbReference type="EMBL" id="SSDS01000002">
    <property type="protein sequence ID" value="TXG78919.1"/>
    <property type="molecule type" value="Genomic_DNA"/>
</dbReference>
<organism evidence="1 2">
    <name type="scientific">Candidatus Dojkabacteria bacterium</name>
    <dbReference type="NCBI Taxonomy" id="2099670"/>
    <lineage>
        <taxon>Bacteria</taxon>
        <taxon>Candidatus Dojkabacteria</taxon>
    </lineage>
</organism>
<dbReference type="Proteomes" id="UP000321026">
    <property type="component" value="Unassembled WGS sequence"/>
</dbReference>
<gene>
    <name evidence="1" type="ORF">E6Q11_00070</name>
</gene>
<evidence type="ECO:0000313" key="2">
    <source>
        <dbReference type="Proteomes" id="UP000321026"/>
    </source>
</evidence>
<dbReference type="Pfam" id="PF24751">
    <property type="entry name" value="DUF7696"/>
    <property type="match status" value="1"/>
</dbReference>
<proteinExistence type="predicted"/>
<reference evidence="1 2" key="1">
    <citation type="submission" date="2018-09" db="EMBL/GenBank/DDBJ databases">
        <title>Metagenome Assembled Genomes from an Advanced Water Purification Facility.</title>
        <authorList>
            <person name="Stamps B.W."/>
            <person name="Spear J.R."/>
        </authorList>
    </citation>
    <scope>NUCLEOTIDE SEQUENCE [LARGE SCALE GENOMIC DNA]</scope>
    <source>
        <strain evidence="1">Bin_63_2</strain>
    </source>
</reference>
<dbReference type="AlphaFoldDB" id="A0A5C7JBT4"/>
<protein>
    <submittedName>
        <fullName evidence="1">Uncharacterized protein</fullName>
    </submittedName>
</protein>
<dbReference type="InterPro" id="IPR056113">
    <property type="entry name" value="DUF7696"/>
</dbReference>
<sequence>MKEKDTNSEAWRMECEARYVARMRKLADRRAYLEAVEGRRGIVGRKALEREINEQWQKRVRKDED</sequence>
<comment type="caution">
    <text evidence="1">The sequence shown here is derived from an EMBL/GenBank/DDBJ whole genome shotgun (WGS) entry which is preliminary data.</text>
</comment>
<evidence type="ECO:0000313" key="1">
    <source>
        <dbReference type="EMBL" id="TXG78919.1"/>
    </source>
</evidence>
<name>A0A5C7JBT4_9BACT</name>
<accession>A0A5C7JBT4</accession>